<evidence type="ECO:0000256" key="1">
    <source>
        <dbReference type="ARBA" id="ARBA00004613"/>
    </source>
</evidence>
<feature type="signal peptide" evidence="5">
    <location>
        <begin position="1"/>
        <end position="25"/>
    </location>
</feature>
<evidence type="ECO:0000256" key="4">
    <source>
        <dbReference type="ARBA" id="ARBA00022729"/>
    </source>
</evidence>
<evidence type="ECO:0000256" key="2">
    <source>
        <dbReference type="ARBA" id="ARBA00010112"/>
    </source>
</evidence>
<keyword evidence="6" id="KW-1185">Reference proteome</keyword>
<dbReference type="GO" id="GO:0009986">
    <property type="term" value="C:cell surface"/>
    <property type="evidence" value="ECO:0007669"/>
    <property type="project" value="InterPro"/>
</dbReference>
<dbReference type="Proteomes" id="UP000046393">
    <property type="component" value="Unplaced"/>
</dbReference>
<feature type="chain" id="PRO_5005893430" evidence="5">
    <location>
        <begin position="26"/>
        <end position="143"/>
    </location>
</feature>
<dbReference type="Gene3D" id="2.60.40.3330">
    <property type="match status" value="1"/>
</dbReference>
<keyword evidence="3" id="KW-0964">Secreted</keyword>
<dbReference type="PANTHER" id="PTHR21700">
    <property type="entry name" value="TRANSTHYRETIN-LIKE FAMILY PROTEIN-RELATED"/>
    <property type="match status" value="1"/>
</dbReference>
<comment type="similarity">
    <text evidence="2">Belongs to the nematode transthyretin-like family.</text>
</comment>
<dbReference type="STRING" id="451379.A0A0N5ANG0"/>
<dbReference type="AlphaFoldDB" id="A0A0N5ANG0"/>
<dbReference type="Pfam" id="PF01060">
    <property type="entry name" value="TTR-52"/>
    <property type="match status" value="1"/>
</dbReference>
<dbReference type="InterPro" id="IPR001534">
    <property type="entry name" value="Transthyretin-like"/>
</dbReference>
<organism evidence="6 7">
    <name type="scientific">Syphacia muris</name>
    <dbReference type="NCBI Taxonomy" id="451379"/>
    <lineage>
        <taxon>Eukaryota</taxon>
        <taxon>Metazoa</taxon>
        <taxon>Ecdysozoa</taxon>
        <taxon>Nematoda</taxon>
        <taxon>Chromadorea</taxon>
        <taxon>Rhabditida</taxon>
        <taxon>Spirurina</taxon>
        <taxon>Oxyuridomorpha</taxon>
        <taxon>Oxyuroidea</taxon>
        <taxon>Oxyuridae</taxon>
        <taxon>Syphacia</taxon>
    </lineage>
</organism>
<keyword evidence="4 5" id="KW-0732">Signal</keyword>
<evidence type="ECO:0000256" key="5">
    <source>
        <dbReference type="SAM" id="SignalP"/>
    </source>
</evidence>
<reference evidence="7" key="1">
    <citation type="submission" date="2017-02" db="UniProtKB">
        <authorList>
            <consortium name="WormBaseParasite"/>
        </authorList>
    </citation>
    <scope>IDENTIFICATION</scope>
</reference>
<accession>A0A0N5ANG0</accession>
<dbReference type="PANTHER" id="PTHR21700:SF46">
    <property type="entry name" value="TRANSTHYRETIN-LIKE PROTEIN 52"/>
    <property type="match status" value="1"/>
</dbReference>
<protein>
    <submittedName>
        <fullName evidence="7">Transthyretin/hydroxyisourate hydrolase domain-containing protein</fullName>
    </submittedName>
</protein>
<dbReference type="WBParaSite" id="SMUV_0000614501-mRNA-1">
    <property type="protein sequence ID" value="SMUV_0000614501-mRNA-1"/>
    <property type="gene ID" value="SMUV_0000614501"/>
</dbReference>
<evidence type="ECO:0000313" key="6">
    <source>
        <dbReference type="Proteomes" id="UP000046393"/>
    </source>
</evidence>
<name>A0A0N5ANG0_9BILA</name>
<dbReference type="InterPro" id="IPR038479">
    <property type="entry name" value="Transthyretin-like_sf"/>
</dbReference>
<comment type="subcellular location">
    <subcellularLocation>
        <location evidence="1">Secreted</location>
    </subcellularLocation>
</comment>
<sequence length="143" mass="15660">MVKGLSTVSLSVLLILLLCIRRVNTRSDCVKVKGTLKCPSNPKLAAGVQIDLKDADSLPLEVDDDMGRTWSLNDGTFTVSGCGDDLGPYNSPDPYILIKHQCPDHQNPNEIITKDKQIQFSLTKTFLPEILRIGTVYLDGSDA</sequence>
<evidence type="ECO:0000313" key="7">
    <source>
        <dbReference type="WBParaSite" id="SMUV_0000614501-mRNA-1"/>
    </source>
</evidence>
<evidence type="ECO:0000256" key="3">
    <source>
        <dbReference type="ARBA" id="ARBA00022525"/>
    </source>
</evidence>
<proteinExistence type="inferred from homology"/>
<dbReference type="GO" id="GO:0005576">
    <property type="term" value="C:extracellular region"/>
    <property type="evidence" value="ECO:0007669"/>
    <property type="project" value="UniProtKB-SubCell"/>
</dbReference>